<reference evidence="1" key="1">
    <citation type="submission" date="2019-03" db="EMBL/GenBank/DDBJ databases">
        <title>Single cell metagenomics reveals metabolic interactions within the superorganism composed of flagellate Streblomastix strix and complex community of Bacteroidetes bacteria on its surface.</title>
        <authorList>
            <person name="Treitli S.C."/>
            <person name="Kolisko M."/>
            <person name="Husnik F."/>
            <person name="Keeling P."/>
            <person name="Hampl V."/>
        </authorList>
    </citation>
    <scope>NUCLEOTIDE SEQUENCE</scope>
    <source>
        <strain evidence="1">STM</strain>
    </source>
</reference>
<feature type="non-terminal residue" evidence="1">
    <location>
        <position position="1"/>
    </location>
</feature>
<gene>
    <name evidence="1" type="ORF">EZS27_042120</name>
</gene>
<organism evidence="1">
    <name type="scientific">termite gut metagenome</name>
    <dbReference type="NCBI Taxonomy" id="433724"/>
    <lineage>
        <taxon>unclassified sequences</taxon>
        <taxon>metagenomes</taxon>
        <taxon>organismal metagenomes</taxon>
    </lineage>
</organism>
<accession>A0A5J4P9Q4</accession>
<dbReference type="EMBL" id="SNRY01010078">
    <property type="protein sequence ID" value="KAA6306225.1"/>
    <property type="molecule type" value="Genomic_DNA"/>
</dbReference>
<comment type="caution">
    <text evidence="1">The sequence shown here is derived from an EMBL/GenBank/DDBJ whole genome shotgun (WGS) entry which is preliminary data.</text>
</comment>
<name>A0A5J4P9Q4_9ZZZZ</name>
<evidence type="ECO:0000313" key="1">
    <source>
        <dbReference type="EMBL" id="KAA6306225.1"/>
    </source>
</evidence>
<sequence length="37" mass="4302">HKNIKTTQIYAEVSHDKILQDMKILSGRIAGKYTWVD</sequence>
<proteinExistence type="predicted"/>
<protein>
    <submittedName>
        <fullName evidence="1">Tyrosine recombinase XerC</fullName>
    </submittedName>
</protein>
<dbReference type="AlphaFoldDB" id="A0A5J4P9Q4"/>